<dbReference type="GeneID" id="54303055"/>
<keyword evidence="8" id="KW-1185">Reference proteome</keyword>
<evidence type="ECO:0000313" key="7">
    <source>
        <dbReference type="EMBL" id="KAF2146933.1"/>
    </source>
</evidence>
<comment type="similarity">
    <text evidence="1">Belongs to the paxM FAD-dependent monooxygenase family.</text>
</comment>
<dbReference type="RefSeq" id="XP_033402641.1">
    <property type="nucleotide sequence ID" value="XM_033545547.1"/>
</dbReference>
<dbReference type="EMBL" id="ML995475">
    <property type="protein sequence ID" value="KAF2146933.1"/>
    <property type="molecule type" value="Genomic_DNA"/>
</dbReference>
<organism evidence="7 8">
    <name type="scientific">Aplosporella prunicola CBS 121167</name>
    <dbReference type="NCBI Taxonomy" id="1176127"/>
    <lineage>
        <taxon>Eukaryota</taxon>
        <taxon>Fungi</taxon>
        <taxon>Dikarya</taxon>
        <taxon>Ascomycota</taxon>
        <taxon>Pezizomycotina</taxon>
        <taxon>Dothideomycetes</taxon>
        <taxon>Dothideomycetes incertae sedis</taxon>
        <taxon>Botryosphaeriales</taxon>
        <taxon>Aplosporellaceae</taxon>
        <taxon>Aplosporella</taxon>
    </lineage>
</organism>
<evidence type="ECO:0000256" key="3">
    <source>
        <dbReference type="ARBA" id="ARBA00022827"/>
    </source>
</evidence>
<dbReference type="PANTHER" id="PTHR13789:SF172">
    <property type="entry name" value="HYDROXYLASE, PUTATIVE (AFU_ORTHOLOGUE AFUA_1G12410)-RELATED"/>
    <property type="match status" value="1"/>
</dbReference>
<gene>
    <name evidence="7" type="ORF">K452DRAFT_348571</name>
</gene>
<keyword evidence="5" id="KW-0503">Monooxygenase</keyword>
<protein>
    <recommendedName>
        <fullName evidence="6">FAD-binding domain-containing protein</fullName>
    </recommendedName>
</protein>
<dbReference type="InterPro" id="IPR002938">
    <property type="entry name" value="FAD-bd"/>
</dbReference>
<evidence type="ECO:0000256" key="1">
    <source>
        <dbReference type="ARBA" id="ARBA00007992"/>
    </source>
</evidence>
<evidence type="ECO:0000256" key="2">
    <source>
        <dbReference type="ARBA" id="ARBA00022630"/>
    </source>
</evidence>
<evidence type="ECO:0000313" key="8">
    <source>
        <dbReference type="Proteomes" id="UP000799438"/>
    </source>
</evidence>
<dbReference type="Pfam" id="PF01494">
    <property type="entry name" value="FAD_binding_3"/>
    <property type="match status" value="1"/>
</dbReference>
<feature type="domain" description="FAD-binding" evidence="6">
    <location>
        <begin position="11"/>
        <end position="363"/>
    </location>
</feature>
<dbReference type="PRINTS" id="PR00420">
    <property type="entry name" value="RNGMNOXGNASE"/>
</dbReference>
<dbReference type="GO" id="GO:0004497">
    <property type="term" value="F:monooxygenase activity"/>
    <property type="evidence" value="ECO:0007669"/>
    <property type="project" value="UniProtKB-KW"/>
</dbReference>
<dbReference type="InterPro" id="IPR036188">
    <property type="entry name" value="FAD/NAD-bd_sf"/>
</dbReference>
<evidence type="ECO:0000256" key="5">
    <source>
        <dbReference type="ARBA" id="ARBA00023033"/>
    </source>
</evidence>
<proteinExistence type="inferred from homology"/>
<evidence type="ECO:0000259" key="6">
    <source>
        <dbReference type="Pfam" id="PF01494"/>
    </source>
</evidence>
<dbReference type="AlphaFoldDB" id="A0A6A6BUD0"/>
<dbReference type="InterPro" id="IPR050493">
    <property type="entry name" value="FAD-dep_Monooxygenase_BioMet"/>
</dbReference>
<dbReference type="Gene3D" id="3.50.50.60">
    <property type="entry name" value="FAD/NAD(P)-binding domain"/>
    <property type="match status" value="1"/>
</dbReference>
<keyword evidence="4" id="KW-0560">Oxidoreductase</keyword>
<keyword evidence="2" id="KW-0285">Flavoprotein</keyword>
<dbReference type="GO" id="GO:0071949">
    <property type="term" value="F:FAD binding"/>
    <property type="evidence" value="ECO:0007669"/>
    <property type="project" value="InterPro"/>
</dbReference>
<dbReference type="OrthoDB" id="1047367at2759"/>
<reference evidence="7" key="1">
    <citation type="journal article" date="2020" name="Stud. Mycol.">
        <title>101 Dothideomycetes genomes: a test case for predicting lifestyles and emergence of pathogens.</title>
        <authorList>
            <person name="Haridas S."/>
            <person name="Albert R."/>
            <person name="Binder M."/>
            <person name="Bloem J."/>
            <person name="Labutti K."/>
            <person name="Salamov A."/>
            <person name="Andreopoulos B."/>
            <person name="Baker S."/>
            <person name="Barry K."/>
            <person name="Bills G."/>
            <person name="Bluhm B."/>
            <person name="Cannon C."/>
            <person name="Castanera R."/>
            <person name="Culley D."/>
            <person name="Daum C."/>
            <person name="Ezra D."/>
            <person name="Gonzalez J."/>
            <person name="Henrissat B."/>
            <person name="Kuo A."/>
            <person name="Liang C."/>
            <person name="Lipzen A."/>
            <person name="Lutzoni F."/>
            <person name="Magnuson J."/>
            <person name="Mondo S."/>
            <person name="Nolan M."/>
            <person name="Ohm R."/>
            <person name="Pangilinan J."/>
            <person name="Park H.-J."/>
            <person name="Ramirez L."/>
            <person name="Alfaro M."/>
            <person name="Sun H."/>
            <person name="Tritt A."/>
            <person name="Yoshinaga Y."/>
            <person name="Zwiers L.-H."/>
            <person name="Turgeon B."/>
            <person name="Goodwin S."/>
            <person name="Spatafora J."/>
            <person name="Crous P."/>
            <person name="Grigoriev I."/>
        </authorList>
    </citation>
    <scope>NUCLEOTIDE SEQUENCE</scope>
    <source>
        <strain evidence="7">CBS 121167</strain>
    </source>
</reference>
<keyword evidence="3" id="KW-0274">FAD</keyword>
<evidence type="ECO:0000256" key="4">
    <source>
        <dbReference type="ARBA" id="ARBA00023002"/>
    </source>
</evidence>
<accession>A0A6A6BUD0</accession>
<dbReference type="Proteomes" id="UP000799438">
    <property type="component" value="Unassembled WGS sequence"/>
</dbReference>
<dbReference type="SUPFAM" id="SSF51905">
    <property type="entry name" value="FAD/NAD(P)-binding domain"/>
    <property type="match status" value="1"/>
</dbReference>
<sequence>MADHAAWRQLSIAIVGGGIGGLAAATALRRAEHRCTVYERAHYAGEVGASISCAANGTRWLHKWGVDVAAGRPVVLRKLIWHEWGTGAEGNVYDLADYEQRWGEVYNMFHRQDMHKMLMDAAVGDGEGVPAQLVLDHKCKDIDLDTGVITFENGKTVKHDCIIGADGIGSAVRKIIGIVPDRKPSTSTCLHANVDRSLAQKLGLKDFAANSGIEYWGGQGIDKIVFSPCKGGEVLSFYCFFPREKGKFGDEGWLYEASREELLSPYPDLDKDVLDHLKVATDIRPWRLWVHRPYSYWQKGVACIMGDAAHPMMPDQSQGACMAIEDAAALGIVFSKKHFRGDIKSILQLYEDVRKPRATKVQAASARARLNMAERIGFSSNTTNPFYKVANEKDKLTIDEMNLYDMYEDVAHKAAGARANL</sequence>
<dbReference type="PANTHER" id="PTHR13789">
    <property type="entry name" value="MONOOXYGENASE"/>
    <property type="match status" value="1"/>
</dbReference>
<dbReference type="SUPFAM" id="SSF54373">
    <property type="entry name" value="FAD-linked reductases, C-terminal domain"/>
    <property type="match status" value="1"/>
</dbReference>
<name>A0A6A6BUD0_9PEZI</name>